<keyword evidence="1" id="KW-0285">Flavoprotein</keyword>
<dbReference type="Pfam" id="PF07992">
    <property type="entry name" value="Pyr_redox_2"/>
    <property type="match status" value="1"/>
</dbReference>
<dbReference type="InterPro" id="IPR036188">
    <property type="entry name" value="FAD/NAD-bd_sf"/>
</dbReference>
<reference evidence="4 5" key="1">
    <citation type="submission" date="2017-11" db="EMBL/GenBank/DDBJ databases">
        <title>Genome sequence of Entomoplasma luminosum PIMN-1 (ATCC 49195).</title>
        <authorList>
            <person name="Lo W.-S."/>
            <person name="Gasparich G.E."/>
            <person name="Kuo C.-H."/>
        </authorList>
    </citation>
    <scope>NUCLEOTIDE SEQUENCE [LARGE SCALE GENOMIC DNA]</scope>
    <source>
        <strain evidence="4 5">PIMN-1</strain>
    </source>
</reference>
<dbReference type="InterPro" id="IPR023753">
    <property type="entry name" value="FAD/NAD-binding_dom"/>
</dbReference>
<proteinExistence type="predicted"/>
<evidence type="ECO:0000256" key="2">
    <source>
        <dbReference type="ARBA" id="ARBA00023002"/>
    </source>
</evidence>
<name>A0A2K8NTA4_9MOLU</name>
<dbReference type="PRINTS" id="PR00368">
    <property type="entry name" value="FADPNR"/>
</dbReference>
<dbReference type="PRINTS" id="PR00469">
    <property type="entry name" value="PNDRDTASEII"/>
</dbReference>
<sequence length="313" mass="34038">MKNLTNDMIDVLIVGAGPAGLTAAVYAARGGAKTVILEKEFPGGKMVKTDLIENYPGFESIQGPDLSNKMYEQAVKLNTEFIFNEAQHIKPIDKIFEVHCLDGTILKSRAVILATGTKENELGIPGEERLYGKGVSYCAVCDGAFHKGKPVAVVGGGYSAVQEGTYLAKFVGKIYVIVRKNYFRVDNQTLKDFQNLPNVEILLETVTTKINGTEKVESITIKDANGVERDLEVSAIFPYIGANPLTKTIEGLQLTNHEGYVNQTDEKLETSIPGLFAAGDVRAKELRQIATAVGDGSIAGQMALDFLYNIRKK</sequence>
<accession>A0A2K8NTA4</accession>
<keyword evidence="2" id="KW-0560">Oxidoreductase</keyword>
<dbReference type="RefSeq" id="WP_025734722.1">
    <property type="nucleotide sequence ID" value="NZ_CP024963.1"/>
</dbReference>
<dbReference type="AlphaFoldDB" id="A0A2K8NTA4"/>
<evidence type="ECO:0000313" key="4">
    <source>
        <dbReference type="EMBL" id="ATZ16796.1"/>
    </source>
</evidence>
<dbReference type="SUPFAM" id="SSF51905">
    <property type="entry name" value="FAD/NAD(P)-binding domain"/>
    <property type="match status" value="1"/>
</dbReference>
<dbReference type="InterPro" id="IPR050097">
    <property type="entry name" value="Ferredoxin-NADP_redctase_2"/>
</dbReference>
<keyword evidence="5" id="KW-1185">Reference proteome</keyword>
<dbReference type="EMBL" id="CP024963">
    <property type="protein sequence ID" value="ATZ16796.1"/>
    <property type="molecule type" value="Genomic_DNA"/>
</dbReference>
<dbReference type="Proteomes" id="UP000232063">
    <property type="component" value="Chromosome"/>
</dbReference>
<dbReference type="OrthoDB" id="9806179at2"/>
<evidence type="ECO:0000313" key="5">
    <source>
        <dbReference type="Proteomes" id="UP000232063"/>
    </source>
</evidence>
<gene>
    <name evidence="4" type="primary">trxB</name>
    <name evidence="4" type="ORF">ELUMI_v1c00680</name>
</gene>
<evidence type="ECO:0000256" key="1">
    <source>
        <dbReference type="ARBA" id="ARBA00022630"/>
    </source>
</evidence>
<evidence type="ECO:0000259" key="3">
    <source>
        <dbReference type="Pfam" id="PF07992"/>
    </source>
</evidence>
<organism evidence="4 5">
    <name type="scientific">Williamsoniiplasma luminosum</name>
    <dbReference type="NCBI Taxonomy" id="214888"/>
    <lineage>
        <taxon>Bacteria</taxon>
        <taxon>Bacillati</taxon>
        <taxon>Mycoplasmatota</taxon>
        <taxon>Mollicutes</taxon>
        <taxon>Entomoplasmatales</taxon>
        <taxon>Williamsoniiplasma</taxon>
    </lineage>
</organism>
<feature type="domain" description="FAD/NAD(P)-binding" evidence="3">
    <location>
        <begin position="10"/>
        <end position="296"/>
    </location>
</feature>
<dbReference type="KEGG" id="elj:ELUMI_v1c00680"/>
<dbReference type="Gene3D" id="3.50.50.60">
    <property type="entry name" value="FAD/NAD(P)-binding domain"/>
    <property type="match status" value="2"/>
</dbReference>
<dbReference type="GO" id="GO:0016491">
    <property type="term" value="F:oxidoreductase activity"/>
    <property type="evidence" value="ECO:0007669"/>
    <property type="project" value="UniProtKB-KW"/>
</dbReference>
<protein>
    <submittedName>
        <fullName evidence="4">Thioredoxin reductase</fullName>
    </submittedName>
</protein>
<dbReference type="PANTHER" id="PTHR48105">
    <property type="entry name" value="THIOREDOXIN REDUCTASE 1-RELATED-RELATED"/>
    <property type="match status" value="1"/>
</dbReference>